<feature type="domain" description="Aldehyde dehydrogenase" evidence="8">
    <location>
        <begin position="609"/>
        <end position="1028"/>
    </location>
</feature>
<organism evidence="10 11">
    <name type="scientific">Leifsonia kafniensis</name>
    <dbReference type="NCBI Taxonomy" id="475957"/>
    <lineage>
        <taxon>Bacteria</taxon>
        <taxon>Bacillati</taxon>
        <taxon>Actinomycetota</taxon>
        <taxon>Actinomycetes</taxon>
        <taxon>Micrococcales</taxon>
        <taxon>Microbacteriaceae</taxon>
        <taxon>Leifsonia</taxon>
    </lineage>
</organism>
<dbReference type="Pfam" id="PF00171">
    <property type="entry name" value="Aldedh"/>
    <property type="match status" value="1"/>
</dbReference>
<dbReference type="InterPro" id="IPR016161">
    <property type="entry name" value="Ald_DH/histidinol_DH"/>
</dbReference>
<evidence type="ECO:0000256" key="3">
    <source>
        <dbReference type="ARBA" id="ARBA00023002"/>
    </source>
</evidence>
<dbReference type="PANTHER" id="PTHR42862">
    <property type="entry name" value="DELTA-1-PYRROLINE-5-CARBOXYLATE DEHYDROGENASE 1, ISOFORM A-RELATED"/>
    <property type="match status" value="1"/>
</dbReference>
<sequence>MTMTNPTVPAQKDLATEVVALVQKWLAESAEIPADASAERLAGVLKDPNGLDFTVGFVDGVMRPEDVMVAGYNLQKVAKKAPGFLPSYMRGAIGLGGVMGPVLPWVVIPAARTVLRQMVGHLVVDATPDKLGPAIAKLREGGNRLNINLLGEAVLGEKEALRRLEGTRALLARDDVDYVSIKVSAIASQLSMWSFDEAVDRVVERLTPLYRLAASAPTGAKFINLDMEEYRDLDLTIAVFERILDQEGLEGLEAGIVLQAYLPDALAALQGLTAWAQKRRATGGAPIKVRIVKGANLAMEHVDSAVHDWPLATYSTKQDSDTNYKRVLNWAFTPENTDAVKVGVAGHNLFDVAYAHLLSVRRGVADRVEFEMLLGMATSQAEAVRRDVGRLLLYTPVVNPAEFDVAISYLIRRLEENASQENFMSAVFELTSTPALFQREKKRFIASLDELNADTISVPTPHRTQNRALETELDRAAKAAAVESGQATDAAAIAAADDALSFTQPRAREEDPQLTNAVLGLTRGSLGTGLLDAAAPGAGSFDAGTVEAGSHEAAATQVGVAGPHPVQGARALASGFHNEPDTDPSLPANRAWGRAILARVEQSQLGVDTIAAARIDEAARLDEVIATVVTAGTTWGQKSGAERARVLHRAGEALARNRDRLIEVMAAETGKTIAESDPEISEAIDFAHYYAERAKDLDAVQGAIFVPSTLTVVTPPWNFPVAIPAGSVLSALASGSGVIIKPAKLAQRSGAIMVEALWEAGVPRELLALVDLGNRDLGTQLISHPAVDRVILTGGYETAQLFRSFRNDLPLLAETSGKNAIIVTPSADLDLAAADVIKSAFGHAGQKCSAASLVILVGSVAKSERFVRQLVDAATSLHVGYPSDPATQMGPIIEPANGKLLHALTSLGVEEEWLVEPRQLDDTGKLWSPGIRTGVAPGSYFHLTEFFGPVLGIMHAKSLEEAIRFQNAVDYGLTAGLQSLDSDELAEWLDTVEAGNLYVNRGITGAIVERQPFGGWKRSSVGAGTKAGGPNYLYGLGSWMSAPGKNSSTLHLRGLEQRVTDVIEASQSSLDYTDFDILRRSALSDAIAWRDEFSAVKDVSAVGLERNLFRYLPLPVTVRLGEDGSLGELLRVIAAATLSQSKFVVSSAVAIPPKVRNLLDGREVPVHVESDADWLKRAAQGGITTSRVRLIGGDQFDGAAAAATALLGALGGSPDVAVYSHPVTQAGRVEVLPFLREQAISITAHRFGNPSTLSDGVI</sequence>
<dbReference type="Gene3D" id="3.40.605.10">
    <property type="entry name" value="Aldehyde Dehydrogenase, Chain A, domain 1"/>
    <property type="match status" value="1"/>
</dbReference>
<dbReference type="PIRSF" id="PIRSF000197">
    <property type="entry name" value="Bifunct_PutA"/>
    <property type="match status" value="1"/>
</dbReference>
<keyword evidence="11" id="KW-1185">Reference proteome</keyword>
<dbReference type="PROSITE" id="PS00687">
    <property type="entry name" value="ALDEHYDE_DEHYDR_GLU"/>
    <property type="match status" value="1"/>
</dbReference>
<dbReference type="InterPro" id="IPR029510">
    <property type="entry name" value="Ald_DH_CS_GLU"/>
</dbReference>
<proteinExistence type="inferred from homology"/>
<dbReference type="InterPro" id="IPR016160">
    <property type="entry name" value="Ald_DH_CS_CYS"/>
</dbReference>
<comment type="similarity">
    <text evidence="7">Belongs to the aldehyde dehydrogenase family.</text>
</comment>
<dbReference type="SUPFAM" id="SSF51730">
    <property type="entry name" value="FAD-linked oxidoreductase"/>
    <property type="match status" value="1"/>
</dbReference>
<dbReference type="InterPro" id="IPR029041">
    <property type="entry name" value="FAD-linked_oxidoreductase-like"/>
</dbReference>
<accession>A0ABP7L0J9</accession>
<protein>
    <recommendedName>
        <fullName evidence="2">L-glutamate gamma-semialdehyde dehydrogenase</fullName>
        <ecNumber evidence="2">1.2.1.88</ecNumber>
    </recommendedName>
</protein>
<evidence type="ECO:0000256" key="5">
    <source>
        <dbReference type="ARBA" id="ARBA00048142"/>
    </source>
</evidence>
<dbReference type="InterPro" id="IPR015590">
    <property type="entry name" value="Aldehyde_DH_dom"/>
</dbReference>
<comment type="pathway">
    <text evidence="1">Amino-acid degradation; L-proline degradation into L-glutamate; L-glutamate from L-proline: step 2/2.</text>
</comment>
<dbReference type="SUPFAM" id="SSF53720">
    <property type="entry name" value="ALDH-like"/>
    <property type="match status" value="1"/>
</dbReference>
<reference evidence="11" key="1">
    <citation type="journal article" date="2019" name="Int. J. Syst. Evol. Microbiol.">
        <title>The Global Catalogue of Microorganisms (GCM) 10K type strain sequencing project: providing services to taxonomists for standard genome sequencing and annotation.</title>
        <authorList>
            <consortium name="The Broad Institute Genomics Platform"/>
            <consortium name="The Broad Institute Genome Sequencing Center for Infectious Disease"/>
            <person name="Wu L."/>
            <person name="Ma J."/>
        </authorList>
    </citation>
    <scope>NUCLEOTIDE SEQUENCE [LARGE SCALE GENOMIC DNA]</scope>
    <source>
        <strain evidence="11">JCM 17021</strain>
    </source>
</reference>
<dbReference type="InterPro" id="IPR025703">
    <property type="entry name" value="Bifunct_PutA"/>
</dbReference>
<dbReference type="EC" id="1.2.1.88" evidence="2"/>
<evidence type="ECO:0000256" key="4">
    <source>
        <dbReference type="ARBA" id="ARBA00023027"/>
    </source>
</evidence>
<keyword evidence="4" id="KW-0520">NAD</keyword>
<dbReference type="InterPro" id="IPR002872">
    <property type="entry name" value="Proline_DH_dom"/>
</dbReference>
<evidence type="ECO:0000259" key="9">
    <source>
        <dbReference type="Pfam" id="PF01619"/>
    </source>
</evidence>
<dbReference type="Pfam" id="PF01619">
    <property type="entry name" value="Pro_dh"/>
    <property type="match status" value="1"/>
</dbReference>
<evidence type="ECO:0000256" key="2">
    <source>
        <dbReference type="ARBA" id="ARBA00012884"/>
    </source>
</evidence>
<dbReference type="InterPro" id="IPR016163">
    <property type="entry name" value="Ald_DH_C"/>
</dbReference>
<dbReference type="PANTHER" id="PTHR42862:SF1">
    <property type="entry name" value="DELTA-1-PYRROLINE-5-CARBOXYLATE DEHYDROGENASE 2, ISOFORM A-RELATED"/>
    <property type="match status" value="1"/>
</dbReference>
<dbReference type="PROSITE" id="PS00070">
    <property type="entry name" value="ALDEHYDE_DEHYDR_CYS"/>
    <property type="match status" value="1"/>
</dbReference>
<comment type="catalytic activity">
    <reaction evidence="5">
        <text>L-glutamate 5-semialdehyde + NAD(+) + H2O = L-glutamate + NADH + 2 H(+)</text>
        <dbReference type="Rhea" id="RHEA:30235"/>
        <dbReference type="ChEBI" id="CHEBI:15377"/>
        <dbReference type="ChEBI" id="CHEBI:15378"/>
        <dbReference type="ChEBI" id="CHEBI:29985"/>
        <dbReference type="ChEBI" id="CHEBI:57540"/>
        <dbReference type="ChEBI" id="CHEBI:57945"/>
        <dbReference type="ChEBI" id="CHEBI:58066"/>
        <dbReference type="EC" id="1.2.1.88"/>
    </reaction>
</comment>
<evidence type="ECO:0000313" key="11">
    <source>
        <dbReference type="Proteomes" id="UP001501803"/>
    </source>
</evidence>
<feature type="active site" evidence="6">
    <location>
        <position position="814"/>
    </location>
</feature>
<feature type="domain" description="Proline dehydrogenase" evidence="9">
    <location>
        <begin position="134"/>
        <end position="425"/>
    </location>
</feature>
<name>A0ABP7L0J9_9MICO</name>
<dbReference type="Gene3D" id="3.20.20.220">
    <property type="match status" value="1"/>
</dbReference>
<evidence type="ECO:0000259" key="8">
    <source>
        <dbReference type="Pfam" id="PF00171"/>
    </source>
</evidence>
<evidence type="ECO:0000256" key="7">
    <source>
        <dbReference type="RuleBase" id="RU003345"/>
    </source>
</evidence>
<dbReference type="InterPro" id="IPR050485">
    <property type="entry name" value="Proline_metab_enzyme"/>
</dbReference>
<evidence type="ECO:0000256" key="6">
    <source>
        <dbReference type="PROSITE-ProRule" id="PRU10007"/>
    </source>
</evidence>
<comment type="caution">
    <text evidence="10">The sequence shown here is derived from an EMBL/GenBank/DDBJ whole genome shotgun (WGS) entry which is preliminary data.</text>
</comment>
<dbReference type="InterPro" id="IPR016162">
    <property type="entry name" value="Ald_DH_N"/>
</dbReference>
<evidence type="ECO:0000313" key="10">
    <source>
        <dbReference type="EMBL" id="GAA3891488.1"/>
    </source>
</evidence>
<gene>
    <name evidence="10" type="ORF">GCM10022381_36710</name>
</gene>
<evidence type="ECO:0000256" key="1">
    <source>
        <dbReference type="ARBA" id="ARBA00004786"/>
    </source>
</evidence>
<keyword evidence="3 7" id="KW-0560">Oxidoreductase</keyword>
<dbReference type="Gene3D" id="3.40.309.10">
    <property type="entry name" value="Aldehyde Dehydrogenase, Chain A, domain 2"/>
    <property type="match status" value="1"/>
</dbReference>
<dbReference type="EMBL" id="BAABCN010000015">
    <property type="protein sequence ID" value="GAA3891488.1"/>
    <property type="molecule type" value="Genomic_DNA"/>
</dbReference>
<dbReference type="Proteomes" id="UP001501803">
    <property type="component" value="Unassembled WGS sequence"/>
</dbReference>